<feature type="compositionally biased region" description="Basic and acidic residues" evidence="1">
    <location>
        <begin position="280"/>
        <end position="294"/>
    </location>
</feature>
<feature type="transmembrane region" description="Helical" evidence="2">
    <location>
        <begin position="53"/>
        <end position="74"/>
    </location>
</feature>
<feature type="transmembrane region" description="Helical" evidence="2">
    <location>
        <begin position="139"/>
        <end position="158"/>
    </location>
</feature>
<gene>
    <name evidence="3" type="ORF">DFH08DRAFT_1023902</name>
</gene>
<comment type="caution">
    <text evidence="3">The sequence shown here is derived from an EMBL/GenBank/DDBJ whole genome shotgun (WGS) entry which is preliminary data.</text>
</comment>
<evidence type="ECO:0000256" key="1">
    <source>
        <dbReference type="SAM" id="MobiDB-lite"/>
    </source>
</evidence>
<protein>
    <submittedName>
        <fullName evidence="3">Uncharacterized protein</fullName>
    </submittedName>
</protein>
<keyword evidence="2" id="KW-0812">Transmembrane</keyword>
<dbReference type="AlphaFoldDB" id="A0AAD6ZLL5"/>
<keyword evidence="4" id="KW-1185">Reference proteome</keyword>
<reference evidence="3" key="1">
    <citation type="submission" date="2023-03" db="EMBL/GenBank/DDBJ databases">
        <title>Massive genome expansion in bonnet fungi (Mycena s.s.) driven by repeated elements and novel gene families across ecological guilds.</title>
        <authorList>
            <consortium name="Lawrence Berkeley National Laboratory"/>
            <person name="Harder C.B."/>
            <person name="Miyauchi S."/>
            <person name="Viragh M."/>
            <person name="Kuo A."/>
            <person name="Thoen E."/>
            <person name="Andreopoulos B."/>
            <person name="Lu D."/>
            <person name="Skrede I."/>
            <person name="Drula E."/>
            <person name="Henrissat B."/>
            <person name="Morin E."/>
            <person name="Kohler A."/>
            <person name="Barry K."/>
            <person name="LaButti K."/>
            <person name="Morin E."/>
            <person name="Salamov A."/>
            <person name="Lipzen A."/>
            <person name="Mereny Z."/>
            <person name="Hegedus B."/>
            <person name="Baldrian P."/>
            <person name="Stursova M."/>
            <person name="Weitz H."/>
            <person name="Taylor A."/>
            <person name="Grigoriev I.V."/>
            <person name="Nagy L.G."/>
            <person name="Martin F."/>
            <person name="Kauserud H."/>
        </authorList>
    </citation>
    <scope>NUCLEOTIDE SEQUENCE</scope>
    <source>
        <strain evidence="3">CBHHK002</strain>
    </source>
</reference>
<feature type="transmembrane region" description="Helical" evidence="2">
    <location>
        <begin position="217"/>
        <end position="245"/>
    </location>
</feature>
<organism evidence="3 4">
    <name type="scientific">Mycena albidolilacea</name>
    <dbReference type="NCBI Taxonomy" id="1033008"/>
    <lineage>
        <taxon>Eukaryota</taxon>
        <taxon>Fungi</taxon>
        <taxon>Dikarya</taxon>
        <taxon>Basidiomycota</taxon>
        <taxon>Agaricomycotina</taxon>
        <taxon>Agaricomycetes</taxon>
        <taxon>Agaricomycetidae</taxon>
        <taxon>Agaricales</taxon>
        <taxon>Marasmiineae</taxon>
        <taxon>Mycenaceae</taxon>
        <taxon>Mycena</taxon>
    </lineage>
</organism>
<keyword evidence="2" id="KW-0472">Membrane</keyword>
<feature type="transmembrane region" description="Helical" evidence="2">
    <location>
        <begin position="12"/>
        <end position="32"/>
    </location>
</feature>
<feature type="transmembrane region" description="Helical" evidence="2">
    <location>
        <begin position="114"/>
        <end position="132"/>
    </location>
</feature>
<dbReference type="Proteomes" id="UP001218218">
    <property type="component" value="Unassembled WGS sequence"/>
</dbReference>
<name>A0AAD6ZLL5_9AGAR</name>
<dbReference type="EMBL" id="JARIHO010000039">
    <property type="protein sequence ID" value="KAJ7328422.1"/>
    <property type="molecule type" value="Genomic_DNA"/>
</dbReference>
<keyword evidence="2" id="KW-1133">Transmembrane helix</keyword>
<evidence type="ECO:0000313" key="4">
    <source>
        <dbReference type="Proteomes" id="UP001218218"/>
    </source>
</evidence>
<evidence type="ECO:0000313" key="3">
    <source>
        <dbReference type="EMBL" id="KAJ7328422.1"/>
    </source>
</evidence>
<proteinExistence type="predicted"/>
<feature type="transmembrane region" description="Helical" evidence="2">
    <location>
        <begin position="251"/>
        <end position="270"/>
    </location>
</feature>
<feature type="region of interest" description="Disordered" evidence="1">
    <location>
        <begin position="280"/>
        <end position="305"/>
    </location>
</feature>
<feature type="transmembrane region" description="Helical" evidence="2">
    <location>
        <begin position="178"/>
        <end position="197"/>
    </location>
</feature>
<sequence length="305" mass="33985">MADVQTHTARLIALFVSCVLYGILLTTFVPCLRTLLFSASQRFQIKPRHEIKFPILAATVLMFFVSSFSAVISMQDIIDAFIDYDGPGGALEFYEALHTLNHTWTHWMPAVEDSVQVILGDALLIYRCYVLYGREWRVIALPSLAWMGLVGTSVATSYREITLKPGKSLNDVTVLPILSAALLFTLATSLMTTFLIIRKLLKVEFSPKIRGAIQPHVLARVAEIFFETGLIYTLSVVLSLCIYLAASNLQYVASLAMIHIIPITCNLLLIRVKGVNRSIQPEREPQSSKLEPQEAKLNPEAADEV</sequence>
<accession>A0AAD6ZLL5</accession>
<evidence type="ECO:0000256" key="2">
    <source>
        <dbReference type="SAM" id="Phobius"/>
    </source>
</evidence>